<dbReference type="AlphaFoldDB" id="A0A8X7C3W0"/>
<name>A0A8X7C3W0_9ARAC</name>
<protein>
    <submittedName>
        <fullName evidence="1">Uncharacterized protein</fullName>
    </submittedName>
</protein>
<dbReference type="Proteomes" id="UP000886998">
    <property type="component" value="Unassembled WGS sequence"/>
</dbReference>
<evidence type="ECO:0000313" key="2">
    <source>
        <dbReference type="Proteomes" id="UP000886998"/>
    </source>
</evidence>
<sequence length="145" mass="17086">MQPRASKKKKDRLQYPCHHPFWRVSYSAYVPISDPPKKYEIVKDDVEEELIRSYGPDFEVEDLNESHRLNKAALSDLVTDLDLPKQKSELLSSSTRIYSYQASRLESRTREKNILHFFEKKEHVVAYIDVNGLMNFTFISYDPNN</sequence>
<gene>
    <name evidence="1" type="ORF">TNIN_371681</name>
</gene>
<accession>A0A8X7C3W0</accession>
<dbReference type="EMBL" id="BMAV01008888">
    <property type="protein sequence ID" value="GFY52757.1"/>
    <property type="molecule type" value="Genomic_DNA"/>
</dbReference>
<comment type="caution">
    <text evidence="1">The sequence shown here is derived from an EMBL/GenBank/DDBJ whole genome shotgun (WGS) entry which is preliminary data.</text>
</comment>
<evidence type="ECO:0000313" key="1">
    <source>
        <dbReference type="EMBL" id="GFY52757.1"/>
    </source>
</evidence>
<proteinExistence type="predicted"/>
<reference evidence="1" key="1">
    <citation type="submission" date="2020-08" db="EMBL/GenBank/DDBJ databases">
        <title>Multicomponent nature underlies the extraordinary mechanical properties of spider dragline silk.</title>
        <authorList>
            <person name="Kono N."/>
            <person name="Nakamura H."/>
            <person name="Mori M."/>
            <person name="Yoshida Y."/>
            <person name="Ohtoshi R."/>
            <person name="Malay A.D."/>
            <person name="Moran D.A.P."/>
            <person name="Tomita M."/>
            <person name="Numata K."/>
            <person name="Arakawa K."/>
        </authorList>
    </citation>
    <scope>NUCLEOTIDE SEQUENCE</scope>
</reference>
<dbReference type="OrthoDB" id="7490920at2759"/>
<organism evidence="1 2">
    <name type="scientific">Trichonephila inaurata madagascariensis</name>
    <dbReference type="NCBI Taxonomy" id="2747483"/>
    <lineage>
        <taxon>Eukaryota</taxon>
        <taxon>Metazoa</taxon>
        <taxon>Ecdysozoa</taxon>
        <taxon>Arthropoda</taxon>
        <taxon>Chelicerata</taxon>
        <taxon>Arachnida</taxon>
        <taxon>Araneae</taxon>
        <taxon>Araneomorphae</taxon>
        <taxon>Entelegynae</taxon>
        <taxon>Araneoidea</taxon>
        <taxon>Nephilidae</taxon>
        <taxon>Trichonephila</taxon>
        <taxon>Trichonephila inaurata</taxon>
    </lineage>
</organism>
<keyword evidence="2" id="KW-1185">Reference proteome</keyword>